<keyword evidence="2" id="KW-0808">Transferase</keyword>
<feature type="active site" description="Nucleophile" evidence="6">
    <location>
        <position position="282"/>
    </location>
</feature>
<dbReference type="GO" id="GO:0071972">
    <property type="term" value="F:peptidoglycan L,D-transpeptidase activity"/>
    <property type="evidence" value="ECO:0007669"/>
    <property type="project" value="TreeGrafter"/>
</dbReference>
<dbReference type="Proteomes" id="UP000594468">
    <property type="component" value="Chromosome"/>
</dbReference>
<keyword evidence="3 6" id="KW-0133">Cell shape</keyword>
<dbReference type="Gene3D" id="2.40.440.10">
    <property type="entry name" value="L,D-transpeptidase catalytic domain-like"/>
    <property type="match status" value="1"/>
</dbReference>
<dbReference type="RefSeq" id="WP_195169290.1">
    <property type="nucleotide sequence ID" value="NZ_CP062983.1"/>
</dbReference>
<evidence type="ECO:0000256" key="3">
    <source>
        <dbReference type="ARBA" id="ARBA00022960"/>
    </source>
</evidence>
<dbReference type="InterPro" id="IPR050979">
    <property type="entry name" value="LD-transpeptidase"/>
</dbReference>
<dbReference type="EMBL" id="CP062983">
    <property type="protein sequence ID" value="QPC81217.1"/>
    <property type="molecule type" value="Genomic_DNA"/>
</dbReference>
<name>A0A7S8E6E8_9CHLR</name>
<gene>
    <name evidence="8" type="ORF">G4Y79_16070</name>
</gene>
<organism evidence="8 9">
    <name type="scientific">Phototrophicus methaneseepsis</name>
    <dbReference type="NCBI Taxonomy" id="2710758"/>
    <lineage>
        <taxon>Bacteria</taxon>
        <taxon>Bacillati</taxon>
        <taxon>Chloroflexota</taxon>
        <taxon>Candidatus Thermofontia</taxon>
        <taxon>Phototrophicales</taxon>
        <taxon>Phototrophicaceae</taxon>
        <taxon>Phototrophicus</taxon>
    </lineage>
</organism>
<evidence type="ECO:0000313" key="9">
    <source>
        <dbReference type="Proteomes" id="UP000594468"/>
    </source>
</evidence>
<dbReference type="GO" id="GO:0016740">
    <property type="term" value="F:transferase activity"/>
    <property type="evidence" value="ECO:0007669"/>
    <property type="project" value="UniProtKB-KW"/>
</dbReference>
<dbReference type="GO" id="GO:0018104">
    <property type="term" value="P:peptidoglycan-protein cross-linking"/>
    <property type="evidence" value="ECO:0007669"/>
    <property type="project" value="TreeGrafter"/>
</dbReference>
<evidence type="ECO:0000256" key="6">
    <source>
        <dbReference type="PROSITE-ProRule" id="PRU01373"/>
    </source>
</evidence>
<evidence type="ECO:0000256" key="2">
    <source>
        <dbReference type="ARBA" id="ARBA00022679"/>
    </source>
</evidence>
<keyword evidence="4 6" id="KW-0573">Peptidoglycan synthesis</keyword>
<evidence type="ECO:0000256" key="4">
    <source>
        <dbReference type="ARBA" id="ARBA00022984"/>
    </source>
</evidence>
<dbReference type="SUPFAM" id="SSF141523">
    <property type="entry name" value="L,D-transpeptidase catalytic domain-like"/>
    <property type="match status" value="1"/>
</dbReference>
<dbReference type="GO" id="GO:0005576">
    <property type="term" value="C:extracellular region"/>
    <property type="evidence" value="ECO:0007669"/>
    <property type="project" value="TreeGrafter"/>
</dbReference>
<dbReference type="GO" id="GO:0071555">
    <property type="term" value="P:cell wall organization"/>
    <property type="evidence" value="ECO:0007669"/>
    <property type="project" value="UniProtKB-UniRule"/>
</dbReference>
<dbReference type="InterPro" id="IPR038063">
    <property type="entry name" value="Transpep_catalytic_dom"/>
</dbReference>
<evidence type="ECO:0000256" key="5">
    <source>
        <dbReference type="ARBA" id="ARBA00023316"/>
    </source>
</evidence>
<feature type="active site" description="Proton donor/acceptor" evidence="6">
    <location>
        <position position="266"/>
    </location>
</feature>
<dbReference type="PROSITE" id="PS52029">
    <property type="entry name" value="LD_TPASE"/>
    <property type="match status" value="1"/>
</dbReference>
<dbReference type="KEGG" id="pmet:G4Y79_16070"/>
<accession>A0A7S8E6E8</accession>
<evidence type="ECO:0000256" key="1">
    <source>
        <dbReference type="ARBA" id="ARBA00004752"/>
    </source>
</evidence>
<proteinExistence type="predicted"/>
<evidence type="ECO:0000259" key="7">
    <source>
        <dbReference type="PROSITE" id="PS52029"/>
    </source>
</evidence>
<dbReference type="PANTHER" id="PTHR30582:SF2">
    <property type="entry name" value="L,D-TRANSPEPTIDASE YCIB-RELATED"/>
    <property type="match status" value="1"/>
</dbReference>
<dbReference type="Pfam" id="PF03734">
    <property type="entry name" value="YkuD"/>
    <property type="match status" value="1"/>
</dbReference>
<dbReference type="CDD" id="cd16913">
    <property type="entry name" value="YkuD_like"/>
    <property type="match status" value="1"/>
</dbReference>
<keyword evidence="5 6" id="KW-0961">Cell wall biogenesis/degradation</keyword>
<protein>
    <submittedName>
        <fullName evidence="8">L,D-transpeptidase</fullName>
    </submittedName>
</protein>
<dbReference type="PANTHER" id="PTHR30582">
    <property type="entry name" value="L,D-TRANSPEPTIDASE"/>
    <property type="match status" value="1"/>
</dbReference>
<keyword evidence="9" id="KW-1185">Reference proteome</keyword>
<reference evidence="8 9" key="1">
    <citation type="submission" date="2020-02" db="EMBL/GenBank/DDBJ databases">
        <authorList>
            <person name="Zheng R.K."/>
            <person name="Sun C.M."/>
        </authorList>
    </citation>
    <scope>NUCLEOTIDE SEQUENCE [LARGE SCALE GENOMIC DNA]</scope>
    <source>
        <strain evidence="9">rifampicinis</strain>
    </source>
</reference>
<feature type="domain" description="L,D-TPase catalytic" evidence="7">
    <location>
        <begin position="188"/>
        <end position="318"/>
    </location>
</feature>
<dbReference type="InterPro" id="IPR005490">
    <property type="entry name" value="LD_TPept_cat_dom"/>
</dbReference>
<sequence length="324" mass="37332">MEDCTQPDYGLSANELAAINEVELQYLEPDQKLMHDRRYMSVTGTTPVYDAPGGNVVRTISEGFNYVTASTDDNGWTQINDGEWVQSEFLTDVNWNVSSFTGILLPDEMPEYTIAWALVNMYPSKTPGGNPSESFDLIYRYTELHIFATEIVDGFRWYQVGEDMWVHQHRVAKIQPLQEIPEGVNTERWVSIDLYEQVLIAYEGTRPVFATLIATGLDRWPTVEGTFQIYYRHQREYMSWGTVGDDYYSLEEVPWTMYFDDGRALHGAYWHDGFGYRRSHGCVNMSITDAHWLYEWVVEVMGSRSSADIEEGPFVYVYSSGTYA</sequence>
<dbReference type="GO" id="GO:0008360">
    <property type="term" value="P:regulation of cell shape"/>
    <property type="evidence" value="ECO:0007669"/>
    <property type="project" value="UniProtKB-UniRule"/>
</dbReference>
<dbReference type="AlphaFoldDB" id="A0A7S8E6E8"/>
<dbReference type="UniPathway" id="UPA00219"/>
<comment type="pathway">
    <text evidence="1 6">Cell wall biogenesis; peptidoglycan biosynthesis.</text>
</comment>
<evidence type="ECO:0000313" key="8">
    <source>
        <dbReference type="EMBL" id="QPC81217.1"/>
    </source>
</evidence>